<dbReference type="EMBL" id="VYZR01359274">
    <property type="protein sequence ID" value="NXS04176.1"/>
    <property type="molecule type" value="Genomic_DNA"/>
</dbReference>
<keyword evidence="4" id="KW-1185">Reference proteome</keyword>
<dbReference type="Pfam" id="PF03972">
    <property type="entry name" value="MmgE_PrpD_N"/>
    <property type="match status" value="1"/>
</dbReference>
<evidence type="ECO:0000313" key="4">
    <source>
        <dbReference type="Proteomes" id="UP000570288"/>
    </source>
</evidence>
<dbReference type="Gene3D" id="1.10.4100.10">
    <property type="entry name" value="2-methylcitrate dehydratase PrpD"/>
    <property type="match status" value="1"/>
</dbReference>
<dbReference type="GO" id="GO:0006952">
    <property type="term" value="P:defense response"/>
    <property type="evidence" value="ECO:0007669"/>
    <property type="project" value="TreeGrafter"/>
</dbReference>
<feature type="domain" description="MmgE/PrpD N-terminal" evidence="2">
    <location>
        <begin position="9"/>
        <end position="152"/>
    </location>
</feature>
<protein>
    <submittedName>
        <fullName evidence="3">IRG1 decarboxylase</fullName>
    </submittedName>
</protein>
<accession>A0A7L2R705</accession>
<reference evidence="3 4" key="1">
    <citation type="submission" date="2019-09" db="EMBL/GenBank/DDBJ databases">
        <title>Bird 10,000 Genomes (B10K) Project - Family phase.</title>
        <authorList>
            <person name="Zhang G."/>
        </authorList>
    </citation>
    <scope>NUCLEOTIDE SEQUENCE [LARGE SCALE GENOMIC DNA]</scope>
    <source>
        <strain evidence="3">B10K-DU-002-81</strain>
    </source>
</reference>
<dbReference type="PANTHER" id="PTHR16943:SF14">
    <property type="entry name" value="CIS-ACONITATE DECARBOXYLASE"/>
    <property type="match status" value="1"/>
</dbReference>
<proteinExistence type="inferred from homology"/>
<sequence length="157" mass="16893">APEETVTGSFASFISAARPEHLSQTVRQRSKRMILDSLGVGLVGSTTRVFDIALRYCRLYSSVAVSSVYGKPGVKLSPTLAAFTNGVATHSMDFDDTWHPATHPSGAVLPALLAASQMLPPNTKPNGLDFLLAFNVGLEVQGRLMHFSTEAHDIPKR</sequence>
<dbReference type="AlphaFoldDB" id="A0A7L2R705"/>
<gene>
    <name evidence="3" type="primary">Acod1_1</name>
    <name evidence="3" type="ORF">OXYMAD_R01570</name>
</gene>
<dbReference type="Proteomes" id="UP000570288">
    <property type="component" value="Unassembled WGS sequence"/>
</dbReference>
<dbReference type="GO" id="GO:0047613">
    <property type="term" value="F:aconitate decarboxylase activity"/>
    <property type="evidence" value="ECO:0007669"/>
    <property type="project" value="TreeGrafter"/>
</dbReference>
<dbReference type="InterPro" id="IPR036148">
    <property type="entry name" value="MmgE/PrpD_sf"/>
</dbReference>
<evidence type="ECO:0000313" key="3">
    <source>
        <dbReference type="EMBL" id="NXS04176.1"/>
    </source>
</evidence>
<dbReference type="PANTHER" id="PTHR16943">
    <property type="entry name" value="2-METHYLCITRATE DEHYDRATASE-RELATED"/>
    <property type="match status" value="1"/>
</dbReference>
<dbReference type="OrthoDB" id="10267976at2759"/>
<feature type="non-terminal residue" evidence="3">
    <location>
        <position position="157"/>
    </location>
</feature>
<dbReference type="InterPro" id="IPR005656">
    <property type="entry name" value="MmgE_PrpD"/>
</dbReference>
<name>A0A7L2R705_9PASS</name>
<comment type="caution">
    <text evidence="3">The sequence shown here is derived from an EMBL/GenBank/DDBJ whole genome shotgun (WGS) entry which is preliminary data.</text>
</comment>
<evidence type="ECO:0000256" key="1">
    <source>
        <dbReference type="ARBA" id="ARBA00006174"/>
    </source>
</evidence>
<organism evidence="3 4">
    <name type="scientific">Oxylabes madagascariensis</name>
    <name type="common">white-throated Oxylabes</name>
    <dbReference type="NCBI Taxonomy" id="98144"/>
    <lineage>
        <taxon>Eukaryota</taxon>
        <taxon>Metazoa</taxon>
        <taxon>Chordata</taxon>
        <taxon>Craniata</taxon>
        <taxon>Vertebrata</taxon>
        <taxon>Euteleostomi</taxon>
        <taxon>Archelosauria</taxon>
        <taxon>Archosauria</taxon>
        <taxon>Dinosauria</taxon>
        <taxon>Saurischia</taxon>
        <taxon>Theropoda</taxon>
        <taxon>Coelurosauria</taxon>
        <taxon>Aves</taxon>
        <taxon>Neognathae</taxon>
        <taxon>Neoaves</taxon>
        <taxon>Telluraves</taxon>
        <taxon>Australaves</taxon>
        <taxon>Passeriformes</taxon>
        <taxon>Sylvioidea</taxon>
        <taxon>Timaliidae</taxon>
        <taxon>Oxylabes</taxon>
    </lineage>
</organism>
<dbReference type="InterPro" id="IPR042183">
    <property type="entry name" value="MmgE/PrpD_sf_1"/>
</dbReference>
<evidence type="ECO:0000259" key="2">
    <source>
        <dbReference type="Pfam" id="PF03972"/>
    </source>
</evidence>
<feature type="non-terminal residue" evidence="3">
    <location>
        <position position="1"/>
    </location>
</feature>
<dbReference type="GO" id="GO:0005739">
    <property type="term" value="C:mitochondrion"/>
    <property type="evidence" value="ECO:0007669"/>
    <property type="project" value="TreeGrafter"/>
</dbReference>
<dbReference type="InterPro" id="IPR045336">
    <property type="entry name" value="MmgE_PrpD_N"/>
</dbReference>
<comment type="similarity">
    <text evidence="1">Belongs to the PrpD family.</text>
</comment>
<dbReference type="SUPFAM" id="SSF103378">
    <property type="entry name" value="2-methylcitrate dehydratase PrpD"/>
    <property type="match status" value="1"/>
</dbReference>